<dbReference type="EMBL" id="DVHL01000045">
    <property type="protein sequence ID" value="HIR66373.1"/>
    <property type="molecule type" value="Genomic_DNA"/>
</dbReference>
<protein>
    <submittedName>
        <fullName evidence="1">Uncharacterized protein</fullName>
    </submittedName>
</protein>
<comment type="caution">
    <text evidence="1">The sequence shown here is derived from an EMBL/GenBank/DDBJ whole genome shotgun (WGS) entry which is preliminary data.</text>
</comment>
<reference evidence="1" key="1">
    <citation type="submission" date="2020-10" db="EMBL/GenBank/DDBJ databases">
        <authorList>
            <person name="Gilroy R."/>
        </authorList>
    </citation>
    <scope>NUCLEOTIDE SEQUENCE</scope>
    <source>
        <strain evidence="1">CHK121-14286</strain>
    </source>
</reference>
<name>A0A9D1E4H9_9BACT</name>
<evidence type="ECO:0000313" key="2">
    <source>
        <dbReference type="Proteomes" id="UP000824200"/>
    </source>
</evidence>
<proteinExistence type="predicted"/>
<dbReference type="Proteomes" id="UP000824200">
    <property type="component" value="Unassembled WGS sequence"/>
</dbReference>
<gene>
    <name evidence="1" type="ORF">IAC95_05790</name>
</gene>
<sequence length="132" mass="15089">MKITQMTAKFGCYVKHSSLQKGVFRHKIGKTLRKGLNHPPRCKQKTKRRLFCVAVPLGTCRQRNRGKIGKTDTQKDKLPCLTTTESFSLLPLPLLQTRCQTFELHPEQQAFACRRLPIRHIQNACELPTGFG</sequence>
<accession>A0A9D1E4H9</accession>
<organism evidence="1 2">
    <name type="scientific">Candidatus Fimimonas gallinarum</name>
    <dbReference type="NCBI Taxonomy" id="2840821"/>
    <lineage>
        <taxon>Bacteria</taxon>
        <taxon>Pseudomonadati</taxon>
        <taxon>Myxococcota</taxon>
        <taxon>Myxococcia</taxon>
        <taxon>Myxococcales</taxon>
        <taxon>Cystobacterineae</taxon>
        <taxon>Myxococcaceae</taxon>
        <taxon>Myxococcaceae incertae sedis</taxon>
        <taxon>Candidatus Fimimonas</taxon>
    </lineage>
</organism>
<evidence type="ECO:0000313" key="1">
    <source>
        <dbReference type="EMBL" id="HIR66373.1"/>
    </source>
</evidence>
<reference evidence="1" key="2">
    <citation type="journal article" date="2021" name="PeerJ">
        <title>Extensive microbial diversity within the chicken gut microbiome revealed by metagenomics and culture.</title>
        <authorList>
            <person name="Gilroy R."/>
            <person name="Ravi A."/>
            <person name="Getino M."/>
            <person name="Pursley I."/>
            <person name="Horton D.L."/>
            <person name="Alikhan N.F."/>
            <person name="Baker D."/>
            <person name="Gharbi K."/>
            <person name="Hall N."/>
            <person name="Watson M."/>
            <person name="Adriaenssens E.M."/>
            <person name="Foster-Nyarko E."/>
            <person name="Jarju S."/>
            <person name="Secka A."/>
            <person name="Antonio M."/>
            <person name="Oren A."/>
            <person name="Chaudhuri R.R."/>
            <person name="La Ragione R."/>
            <person name="Hildebrand F."/>
            <person name="Pallen M.J."/>
        </authorList>
    </citation>
    <scope>NUCLEOTIDE SEQUENCE</scope>
    <source>
        <strain evidence="1">CHK121-14286</strain>
    </source>
</reference>
<dbReference type="AlphaFoldDB" id="A0A9D1E4H9"/>